<evidence type="ECO:0000256" key="1">
    <source>
        <dbReference type="SAM" id="MobiDB-lite"/>
    </source>
</evidence>
<dbReference type="Proteomes" id="UP001189429">
    <property type="component" value="Unassembled WGS sequence"/>
</dbReference>
<evidence type="ECO:0000313" key="2">
    <source>
        <dbReference type="EMBL" id="CAK0833993.1"/>
    </source>
</evidence>
<sequence length="759" mass="82887">RPHRVAEARALLEDVRPWAVDEWGPMRQLEERHAGALACLRAGEQAVADRDGELLSAAVVEADRLGLEDGSVDAWRSTSRLLSAARAEMHRVLSKRRRGVAETEAALAAGRPWAEWAASEVQAAPLPRFDDHAVDDVGAPNLQIKPVLSKLAEGESSAIAQNCDRNGFESRRWLHGGVDELAGGRRWALLRAILSPRRVKLEEIGAALQPWVEMAPRCSEKQRRWGARAVLQGRAKRASSSGPVPMDVDSLQPFEGHYDKCGKWGHEEADYRGKSPDARPPSLGAFDARVAPPSFTSVAGVDDEGCAEFNLDAGAAAAAFPRRAHGTGLCKPGLQGGKQVAWLTEETFAFELFAGEAGLTWDLRSRGLRVGPPVELQRGARYNLARISIHNHIKSWISMGLVWRIHLGTSCAAWSIARRGVRNLGKAHAKEAIAVELALFAAEICALASRQGALWSLENPTTSRPWEFGPTVGLMRLPEVFKVSFHMCQYEVMHKKPTTVLTNVSALRGLEGYGPSAGRAVFFGYLLLRADNYKEQRLRLGDVERSLAGWAKRSREIVEDPASQEVLLDMGVWVVANGRGDSAACMALQLDDSARPSESIELMVGNLLPPVQGVRDTASRNWGVVFAPAELGCVTETGQVDDPVVLGSPSRPRAPEIAAALRAGASRRAFRSGARPACCAADPATPLLLAPAQCERDFRDAAKALNYFKLALAPRAVRHGAPSRDIYHKNRNLEQVRRRGRRAAEKSVTRYERHAKLLK</sequence>
<organism evidence="2 3">
    <name type="scientific">Prorocentrum cordatum</name>
    <dbReference type="NCBI Taxonomy" id="2364126"/>
    <lineage>
        <taxon>Eukaryota</taxon>
        <taxon>Sar</taxon>
        <taxon>Alveolata</taxon>
        <taxon>Dinophyceae</taxon>
        <taxon>Prorocentrales</taxon>
        <taxon>Prorocentraceae</taxon>
        <taxon>Prorocentrum</taxon>
    </lineage>
</organism>
<feature type="region of interest" description="Disordered" evidence="1">
    <location>
        <begin position="738"/>
        <end position="759"/>
    </location>
</feature>
<protein>
    <submittedName>
        <fullName evidence="2">Uncharacterized protein</fullName>
    </submittedName>
</protein>
<keyword evidence="3" id="KW-1185">Reference proteome</keyword>
<reference evidence="2" key="1">
    <citation type="submission" date="2023-10" db="EMBL/GenBank/DDBJ databases">
        <authorList>
            <person name="Chen Y."/>
            <person name="Shah S."/>
            <person name="Dougan E. K."/>
            <person name="Thang M."/>
            <person name="Chan C."/>
        </authorList>
    </citation>
    <scope>NUCLEOTIDE SEQUENCE [LARGE SCALE GENOMIC DNA]</scope>
</reference>
<proteinExistence type="predicted"/>
<accession>A0ABN9SQ55</accession>
<name>A0ABN9SQ55_9DINO</name>
<dbReference type="EMBL" id="CAUYUJ010012459">
    <property type="protein sequence ID" value="CAK0833993.1"/>
    <property type="molecule type" value="Genomic_DNA"/>
</dbReference>
<evidence type="ECO:0000313" key="3">
    <source>
        <dbReference type="Proteomes" id="UP001189429"/>
    </source>
</evidence>
<feature type="non-terminal residue" evidence="2">
    <location>
        <position position="1"/>
    </location>
</feature>
<comment type="caution">
    <text evidence="2">The sequence shown here is derived from an EMBL/GenBank/DDBJ whole genome shotgun (WGS) entry which is preliminary data.</text>
</comment>
<gene>
    <name evidence="2" type="ORF">PCOR1329_LOCUS31535</name>
</gene>